<sequence>MLHQSNNIKIETLTIGTPECALYIELTKKKKIKIGSGEASVLAFAKCCHGMTASNNLKDITYYLKKYNLINRTTADILYEMMKNGIISEMQGNQIWENMIQKKQMLPEKTFSDYILSSN</sequence>
<reference evidence="1 2" key="1">
    <citation type="submission" date="2023-07" db="EMBL/GenBank/DDBJ databases">
        <title>Closed genoem sequence of Methanomicrococcus sp. Hf6.</title>
        <authorList>
            <person name="Poehlein A."/>
            <person name="Protasov E."/>
            <person name="Platt K."/>
            <person name="Reeh H."/>
            <person name="Daniel R."/>
            <person name="Brune A."/>
        </authorList>
    </citation>
    <scope>NUCLEOTIDE SEQUENCE [LARGE SCALE GENOMIC DNA]</scope>
    <source>
        <strain evidence="1 2">Hf6</strain>
    </source>
</reference>
<dbReference type="EMBL" id="CP131059">
    <property type="protein sequence ID" value="WNY23816.1"/>
    <property type="molecule type" value="Genomic_DNA"/>
</dbReference>
<dbReference type="AlphaFoldDB" id="A0AA96V006"/>
<organism evidence="1 2">
    <name type="scientific">Methanimicrococcus hongohii</name>
    <dbReference type="NCBI Taxonomy" id="3028295"/>
    <lineage>
        <taxon>Archaea</taxon>
        <taxon>Methanobacteriati</taxon>
        <taxon>Methanobacteriota</taxon>
        <taxon>Stenosarchaea group</taxon>
        <taxon>Methanomicrobia</taxon>
        <taxon>Methanosarcinales</taxon>
        <taxon>Methanosarcinaceae</taxon>
        <taxon>Methanimicrococcus</taxon>
    </lineage>
</organism>
<dbReference type="Proteomes" id="UP001302978">
    <property type="component" value="Chromosome"/>
</dbReference>
<keyword evidence="2" id="KW-1185">Reference proteome</keyword>
<dbReference type="GeneID" id="85195708"/>
<dbReference type="KEGG" id="mehf:MmiHf6_11370"/>
<gene>
    <name evidence="1" type="ORF">MmiHf6_11370</name>
</gene>
<dbReference type="RefSeq" id="WP_316556978.1">
    <property type="nucleotide sequence ID" value="NZ_CP131059.1"/>
</dbReference>
<name>A0AA96V006_9EURY</name>
<protein>
    <submittedName>
        <fullName evidence="1">Uncharacterized protein</fullName>
    </submittedName>
</protein>
<accession>A0AA96V006</accession>
<evidence type="ECO:0000313" key="2">
    <source>
        <dbReference type="Proteomes" id="UP001302978"/>
    </source>
</evidence>
<proteinExistence type="predicted"/>
<evidence type="ECO:0000313" key="1">
    <source>
        <dbReference type="EMBL" id="WNY23816.1"/>
    </source>
</evidence>